<name>A0A4Y8VNY0_9BACT</name>
<dbReference type="Pfam" id="PF03781">
    <property type="entry name" value="FGE-sulfatase"/>
    <property type="match status" value="1"/>
</dbReference>
<reference evidence="3 4" key="1">
    <citation type="submission" date="2019-02" db="EMBL/GenBank/DDBJ databases">
        <title>Draft Genome Sequence of the Prevotella sp. BCRC 81118, Isolated from Human Feces.</title>
        <authorList>
            <person name="Huang C.-H."/>
        </authorList>
    </citation>
    <scope>NUCLEOTIDE SEQUENCE [LARGE SCALE GENOMIC DNA]</scope>
    <source>
        <strain evidence="3 4">BCRC 81118</strain>
    </source>
</reference>
<feature type="signal peptide" evidence="1">
    <location>
        <begin position="1"/>
        <end position="29"/>
    </location>
</feature>
<gene>
    <name evidence="3" type="ORF">EXN75_07215</name>
</gene>
<evidence type="ECO:0000313" key="4">
    <source>
        <dbReference type="Proteomes" id="UP000297872"/>
    </source>
</evidence>
<dbReference type="EMBL" id="SGVY01000014">
    <property type="protein sequence ID" value="TFH82011.1"/>
    <property type="molecule type" value="Genomic_DNA"/>
</dbReference>
<feature type="chain" id="PRO_5021291230" evidence="1">
    <location>
        <begin position="30"/>
        <end position="486"/>
    </location>
</feature>
<keyword evidence="1" id="KW-0732">Signal</keyword>
<proteinExistence type="predicted"/>
<dbReference type="GeneID" id="302995082"/>
<dbReference type="InterPro" id="IPR051043">
    <property type="entry name" value="Sulfatase_Mod_Factor_Kinase"/>
</dbReference>
<dbReference type="PANTHER" id="PTHR23150">
    <property type="entry name" value="SULFATASE MODIFYING FACTOR 1, 2"/>
    <property type="match status" value="1"/>
</dbReference>
<keyword evidence="4" id="KW-1185">Reference proteome</keyword>
<dbReference type="InterPro" id="IPR016187">
    <property type="entry name" value="CTDL_fold"/>
</dbReference>
<evidence type="ECO:0000259" key="2">
    <source>
        <dbReference type="Pfam" id="PF03781"/>
    </source>
</evidence>
<dbReference type="InterPro" id="IPR042095">
    <property type="entry name" value="SUMF_sf"/>
</dbReference>
<evidence type="ECO:0000313" key="3">
    <source>
        <dbReference type="EMBL" id="TFH82011.1"/>
    </source>
</evidence>
<evidence type="ECO:0000256" key="1">
    <source>
        <dbReference type="SAM" id="SignalP"/>
    </source>
</evidence>
<protein>
    <submittedName>
        <fullName evidence="3">Gliding motility-associated lipoprotein GldK</fullName>
    </submittedName>
</protein>
<dbReference type="Proteomes" id="UP000297872">
    <property type="component" value="Unassembled WGS sequence"/>
</dbReference>
<dbReference type="PROSITE" id="PS51257">
    <property type="entry name" value="PROKAR_LIPOPROTEIN"/>
    <property type="match status" value="1"/>
</dbReference>
<dbReference type="GO" id="GO:0120147">
    <property type="term" value="F:formylglycine-generating oxidase activity"/>
    <property type="evidence" value="ECO:0007669"/>
    <property type="project" value="TreeGrafter"/>
</dbReference>
<accession>A0A4Y8VNY0</accession>
<keyword evidence="3" id="KW-0449">Lipoprotein</keyword>
<feature type="domain" description="Sulfatase-modifying factor enzyme-like" evidence="2">
    <location>
        <begin position="50"/>
        <end position="467"/>
    </location>
</feature>
<dbReference type="Gene3D" id="3.90.1580.10">
    <property type="entry name" value="paralog of FGE (formylglycine-generating enzyme)"/>
    <property type="match status" value="2"/>
</dbReference>
<dbReference type="PANTHER" id="PTHR23150:SF19">
    <property type="entry name" value="FORMYLGLYCINE-GENERATING ENZYME"/>
    <property type="match status" value="1"/>
</dbReference>
<dbReference type="InterPro" id="IPR005532">
    <property type="entry name" value="SUMF_dom"/>
</dbReference>
<dbReference type="SUPFAM" id="SSF56436">
    <property type="entry name" value="C-type lectin-like"/>
    <property type="match status" value="1"/>
</dbReference>
<dbReference type="RefSeq" id="WP_022110542.1">
    <property type="nucleotide sequence ID" value="NZ_CP137559.1"/>
</dbReference>
<dbReference type="AlphaFoldDB" id="A0A4Y8VNY0"/>
<dbReference type="OrthoDB" id="9768004at2"/>
<comment type="caution">
    <text evidence="3">The sequence shown here is derived from an EMBL/GenBank/DDBJ whole genome shotgun (WGS) entry which is preliminary data.</text>
</comment>
<sequence>MKKGIMWLCSAFVLVALTGCFGAKSTSMAGRGGEVVGVSGRGFTEPAPYGMVKVNRGFLKMGLEKQDSLWGGKTPVKEISVDGFWMDDTEITNSEYKQFVAYVRDSILRTRLADPSYGGDETYMITEDKNGEPVPPRVNWKKNLPKKPNEDELRAIESLYTTNPVTGEKLIDWSQLNYKYEIYDYTAAALRRNRLNASERNLNTDIEVDPNEVVMISKDTAYVDDEGRIVRQTINRQLSGPWDFLNTYIVNVYPDTTCWVNDFKNSDNETYLRSYFSNPAYNDYPVVGVTWEQANAFCAWRTDYLLKGLGPEARFIQRYRLPTEAEWEYAARGKEQNEFPWENKDVKNGDGCFYANFKPDRGNYTKDGNLITSRVGIYSPNSNGLYDMAGNVAEWTSTIYTEAGVDAMNDLNPTLVYNAAKEDPYRLKKKSVRGGSWKDPESFIRSAWRSWEYQNQPRSYIGFRCVRSLATTSSAKQKPTKSKNRR</sequence>
<organism evidence="3 4">
    <name type="scientific">Segatella hominis</name>
    <dbReference type="NCBI Taxonomy" id="2518605"/>
    <lineage>
        <taxon>Bacteria</taxon>
        <taxon>Pseudomonadati</taxon>
        <taxon>Bacteroidota</taxon>
        <taxon>Bacteroidia</taxon>
        <taxon>Bacteroidales</taxon>
        <taxon>Prevotellaceae</taxon>
        <taxon>Segatella</taxon>
    </lineage>
</organism>